<protein>
    <submittedName>
        <fullName evidence="1">Uncharacterized protein</fullName>
    </submittedName>
</protein>
<reference evidence="1" key="1">
    <citation type="submission" date="2023-03" db="EMBL/GenBank/DDBJ databases">
        <title>Massive genome expansion in bonnet fungi (Mycena s.s.) driven by repeated elements and novel gene families across ecological guilds.</title>
        <authorList>
            <consortium name="Lawrence Berkeley National Laboratory"/>
            <person name="Harder C.B."/>
            <person name="Miyauchi S."/>
            <person name="Viragh M."/>
            <person name="Kuo A."/>
            <person name="Thoen E."/>
            <person name="Andreopoulos B."/>
            <person name="Lu D."/>
            <person name="Skrede I."/>
            <person name="Drula E."/>
            <person name="Henrissat B."/>
            <person name="Morin E."/>
            <person name="Kohler A."/>
            <person name="Barry K."/>
            <person name="LaButti K."/>
            <person name="Morin E."/>
            <person name="Salamov A."/>
            <person name="Lipzen A."/>
            <person name="Mereny Z."/>
            <person name="Hegedus B."/>
            <person name="Baldrian P."/>
            <person name="Stursova M."/>
            <person name="Weitz H."/>
            <person name="Taylor A."/>
            <person name="Grigoriev I.V."/>
            <person name="Nagy L.G."/>
            <person name="Martin F."/>
            <person name="Kauserud H."/>
        </authorList>
    </citation>
    <scope>NUCLEOTIDE SEQUENCE</scope>
    <source>
        <strain evidence="1">CBHHK067</strain>
    </source>
</reference>
<evidence type="ECO:0000313" key="2">
    <source>
        <dbReference type="Proteomes" id="UP001221757"/>
    </source>
</evidence>
<dbReference type="AlphaFoldDB" id="A0AAD7MA19"/>
<evidence type="ECO:0000313" key="1">
    <source>
        <dbReference type="EMBL" id="KAJ7707640.1"/>
    </source>
</evidence>
<keyword evidence="2" id="KW-1185">Reference proteome</keyword>
<comment type="caution">
    <text evidence="1">The sequence shown here is derived from an EMBL/GenBank/DDBJ whole genome shotgun (WGS) entry which is preliminary data.</text>
</comment>
<dbReference type="EMBL" id="JARKIE010000005">
    <property type="protein sequence ID" value="KAJ7707640.1"/>
    <property type="molecule type" value="Genomic_DNA"/>
</dbReference>
<sequence length="119" mass="13329">MHYGEPVIRKSVPLLVSISNPQLPILDTLAGTNNARLAQMLRHHRREPERREVLVPSMSKAKPKTRSSRVYIDCFGRATADYIAVNVTYDLALNTNMPAVAGYKFYTDGDGRVRADDVV</sequence>
<gene>
    <name evidence="1" type="ORF">B0H17DRAFT_1192105</name>
</gene>
<organism evidence="1 2">
    <name type="scientific">Mycena rosella</name>
    <name type="common">Pink bonnet</name>
    <name type="synonym">Agaricus rosellus</name>
    <dbReference type="NCBI Taxonomy" id="1033263"/>
    <lineage>
        <taxon>Eukaryota</taxon>
        <taxon>Fungi</taxon>
        <taxon>Dikarya</taxon>
        <taxon>Basidiomycota</taxon>
        <taxon>Agaricomycotina</taxon>
        <taxon>Agaricomycetes</taxon>
        <taxon>Agaricomycetidae</taxon>
        <taxon>Agaricales</taxon>
        <taxon>Marasmiineae</taxon>
        <taxon>Mycenaceae</taxon>
        <taxon>Mycena</taxon>
    </lineage>
</organism>
<proteinExistence type="predicted"/>
<accession>A0AAD7MA19</accession>
<name>A0AAD7MA19_MYCRO</name>
<dbReference type="Proteomes" id="UP001221757">
    <property type="component" value="Unassembled WGS sequence"/>
</dbReference>